<evidence type="ECO:0000256" key="18">
    <source>
        <dbReference type="ARBA" id="ARBA00029663"/>
    </source>
</evidence>
<dbReference type="EC" id="2.4.1.143" evidence="5"/>
<evidence type="ECO:0000256" key="19">
    <source>
        <dbReference type="ARBA" id="ARBA00031203"/>
    </source>
</evidence>
<keyword evidence="13" id="KW-0333">Golgi apparatus</keyword>
<evidence type="ECO:0000256" key="15">
    <source>
        <dbReference type="ARBA" id="ARBA00023157"/>
    </source>
</evidence>
<proteinExistence type="inferred from homology"/>
<keyword evidence="10" id="KW-0479">Metal-binding</keyword>
<keyword evidence="11" id="KW-0735">Signal-anchor</keyword>
<evidence type="ECO:0000256" key="14">
    <source>
        <dbReference type="ARBA" id="ARBA00023136"/>
    </source>
</evidence>
<dbReference type="PANTHER" id="PTHR12871">
    <property type="entry name" value="BETA-1,2-N-ACETYLGLUCOSAMINYLTRANSFERASE II"/>
    <property type="match status" value="1"/>
</dbReference>
<keyword evidence="8" id="KW-0808">Transferase</keyword>
<keyword evidence="15" id="KW-1015">Disulfide bond</keyword>
<keyword evidence="7" id="KW-0328">Glycosyltransferase</keyword>
<comment type="catalytic activity">
    <reaction evidence="22">
        <text>an N(4)-{beta-D-GlcNAc-(1-&gt;2)-alpha-D-Man-(1-&gt;3)-[alpha-D-Man-(1-&gt;6)]-beta-D-Man-(1-&gt;4)-beta-D-GlcNAc-(1-&gt;4)-beta-D-GlcNAc}-L-asparaginyl-[protein] + UDP-N-acetyl-alpha-D-glucosamine = N(4)-{beta-D-GlcNAc-(1-&gt;2)-alpha-D-Man-(1-&gt;3)-[beta-D-GlcNAc-(1-&gt;2)-alpha-D-Man-(1-&gt;6)]-beta-D-Man-(1-&gt;4)-beta-D-GlcNAc-(1-&gt;4)-beta-D-GlcNAc}-L-asparaginyl-[protein] + UDP + H(+)</text>
        <dbReference type="Rhea" id="RHEA:12941"/>
        <dbReference type="Rhea" id="RHEA-COMP:13526"/>
        <dbReference type="Rhea" id="RHEA-COMP:14369"/>
        <dbReference type="ChEBI" id="CHEBI:15378"/>
        <dbReference type="ChEBI" id="CHEBI:57705"/>
        <dbReference type="ChEBI" id="CHEBI:58223"/>
        <dbReference type="ChEBI" id="CHEBI:60615"/>
        <dbReference type="ChEBI" id="CHEBI:60651"/>
        <dbReference type="EC" id="2.4.1.143"/>
    </reaction>
</comment>
<reference evidence="23 24" key="1">
    <citation type="submission" date="2022-01" db="EMBL/GenBank/DDBJ databases">
        <title>A chromosomal length assembly of Cordylochernes scorpioides.</title>
        <authorList>
            <person name="Zeh D."/>
            <person name="Zeh J."/>
        </authorList>
    </citation>
    <scope>NUCLEOTIDE SEQUENCE [LARGE SCALE GENOMIC DNA]</scope>
    <source>
        <strain evidence="23">IN4F17</strain>
        <tissue evidence="23">Whole Body</tissue>
    </source>
</reference>
<evidence type="ECO:0000256" key="10">
    <source>
        <dbReference type="ARBA" id="ARBA00022723"/>
    </source>
</evidence>
<dbReference type="SUPFAM" id="SSF53448">
    <property type="entry name" value="Nucleotide-diphospho-sugar transferases"/>
    <property type="match status" value="1"/>
</dbReference>
<evidence type="ECO:0000256" key="22">
    <source>
        <dbReference type="ARBA" id="ARBA00093257"/>
    </source>
</evidence>
<evidence type="ECO:0000256" key="6">
    <source>
        <dbReference type="ARBA" id="ARBA00014817"/>
    </source>
</evidence>
<evidence type="ECO:0000256" key="3">
    <source>
        <dbReference type="ARBA" id="ARBA00004922"/>
    </source>
</evidence>
<comment type="subcellular location">
    <subcellularLocation>
        <location evidence="2">Golgi apparatus membrane</location>
        <topology evidence="2">Single-pass type II membrane protein</topology>
    </subcellularLocation>
</comment>
<evidence type="ECO:0000256" key="13">
    <source>
        <dbReference type="ARBA" id="ARBA00023034"/>
    </source>
</evidence>
<dbReference type="EMBL" id="CP092871">
    <property type="protein sequence ID" value="UYV72029.1"/>
    <property type="molecule type" value="Genomic_DNA"/>
</dbReference>
<evidence type="ECO:0000256" key="16">
    <source>
        <dbReference type="ARBA" id="ARBA00023180"/>
    </source>
</evidence>
<evidence type="ECO:0000256" key="4">
    <source>
        <dbReference type="ARBA" id="ARBA00011011"/>
    </source>
</evidence>
<accession>A0ABY6KT35</accession>
<evidence type="ECO:0000256" key="2">
    <source>
        <dbReference type="ARBA" id="ARBA00004323"/>
    </source>
</evidence>
<keyword evidence="9" id="KW-0812">Transmembrane</keyword>
<name>A0ABY6KT35_9ARAC</name>
<dbReference type="InterPro" id="IPR029044">
    <property type="entry name" value="Nucleotide-diphossugar_trans"/>
</dbReference>
<dbReference type="InterPro" id="IPR007754">
    <property type="entry name" value="GlcNAc_II"/>
</dbReference>
<organism evidence="23 24">
    <name type="scientific">Cordylochernes scorpioides</name>
    <dbReference type="NCBI Taxonomy" id="51811"/>
    <lineage>
        <taxon>Eukaryota</taxon>
        <taxon>Metazoa</taxon>
        <taxon>Ecdysozoa</taxon>
        <taxon>Arthropoda</taxon>
        <taxon>Chelicerata</taxon>
        <taxon>Arachnida</taxon>
        <taxon>Pseudoscorpiones</taxon>
        <taxon>Cheliferoidea</taxon>
        <taxon>Chernetidae</taxon>
        <taxon>Cordylochernes</taxon>
    </lineage>
</organism>
<dbReference type="Gene3D" id="3.90.550.10">
    <property type="entry name" value="Spore Coat Polysaccharide Biosynthesis Protein SpsA, Chain A"/>
    <property type="match status" value="1"/>
</dbReference>
<keyword evidence="17" id="KW-0464">Manganese</keyword>
<evidence type="ECO:0000256" key="5">
    <source>
        <dbReference type="ARBA" id="ARBA00012613"/>
    </source>
</evidence>
<evidence type="ECO:0000256" key="9">
    <source>
        <dbReference type="ARBA" id="ARBA00022692"/>
    </source>
</evidence>
<evidence type="ECO:0000256" key="1">
    <source>
        <dbReference type="ARBA" id="ARBA00001936"/>
    </source>
</evidence>
<evidence type="ECO:0000256" key="20">
    <source>
        <dbReference type="ARBA" id="ARBA00032552"/>
    </source>
</evidence>
<dbReference type="PANTHER" id="PTHR12871:SF0">
    <property type="entry name" value="ALPHA-1,6-MANNOSYL-GLYCOPROTEIN 2-BETA-N-ACETYLGLUCOSAMINYLTRANSFERASE"/>
    <property type="match status" value="1"/>
</dbReference>
<keyword evidence="16" id="KW-0325">Glycoprotein</keyword>
<evidence type="ECO:0000256" key="11">
    <source>
        <dbReference type="ARBA" id="ARBA00022968"/>
    </source>
</evidence>
<evidence type="ECO:0000256" key="17">
    <source>
        <dbReference type="ARBA" id="ARBA00023211"/>
    </source>
</evidence>
<evidence type="ECO:0000313" key="24">
    <source>
        <dbReference type="Proteomes" id="UP001235939"/>
    </source>
</evidence>
<evidence type="ECO:0000256" key="8">
    <source>
        <dbReference type="ARBA" id="ARBA00022679"/>
    </source>
</evidence>
<dbReference type="Proteomes" id="UP001235939">
    <property type="component" value="Chromosome 09"/>
</dbReference>
<dbReference type="Pfam" id="PF05060">
    <property type="entry name" value="MGAT2"/>
    <property type="match status" value="2"/>
</dbReference>
<evidence type="ECO:0000256" key="12">
    <source>
        <dbReference type="ARBA" id="ARBA00022989"/>
    </source>
</evidence>
<evidence type="ECO:0000256" key="21">
    <source>
        <dbReference type="ARBA" id="ARBA00032915"/>
    </source>
</evidence>
<keyword evidence="12" id="KW-1133">Transmembrane helix</keyword>
<evidence type="ECO:0000256" key="7">
    <source>
        <dbReference type="ARBA" id="ARBA00022676"/>
    </source>
</evidence>
<comment type="pathway">
    <text evidence="3">Protein modification; protein glycosylation.</text>
</comment>
<comment type="cofactor">
    <cofactor evidence="1">
        <name>Mn(2+)</name>
        <dbReference type="ChEBI" id="CHEBI:29035"/>
    </cofactor>
</comment>
<sequence length="333" mass="37650">MNLSAINPNGSRSLPSSLPQLRHLVQEANSRQRVLNEELFPPLAPDDTVIVVQVHKRVHYLYALIESLRQAQNIENTLLIFSHDLYNSDINALVETIDFCKVMQIFYPNSIQLHPNEFPGEDPNDCPRDINKIEAAKLGCNNAAHPDLYGHYREASFTQTKHHWWWKGSQHVLFHQVNRVMDGLEVTHNHTGPVIFLEEDHYVSPDFLPFLAAMMDLRASGIHHKGKDCSSSAIIQRVFQTLEAAESHLFPSTLTLRQSFPRHFRLPKGNGGWGDIRDHQLCLRTLSPPPASQSVTDPIFSDGCCLQSCCTSLSPGDAKCLNEQLDVGWYVVE</sequence>
<keyword evidence="14" id="KW-0472">Membrane</keyword>
<keyword evidence="24" id="KW-1185">Reference proteome</keyword>
<protein>
    <recommendedName>
        <fullName evidence="6">Alpha-1,6-mannosyl-glycoprotein 2-beta-N-acetylglucosaminyltransferase</fullName>
        <ecNumber evidence="5">2.4.1.143</ecNumber>
    </recommendedName>
    <alternativeName>
        <fullName evidence="21">Beta-1,2-N-acetylglucosaminyltransferase II</fullName>
    </alternativeName>
    <alternativeName>
        <fullName evidence="20">GlcNAc-T II</fullName>
    </alternativeName>
    <alternativeName>
        <fullName evidence="19">Mannoside acetylglucosaminyltransferase 2</fullName>
    </alternativeName>
    <alternativeName>
        <fullName evidence="18">N-glycosyl-oligosaccharide-glycoprotein N-acetylglucosaminyltransferase II</fullName>
    </alternativeName>
</protein>
<gene>
    <name evidence="23" type="ORF">LAZ67_9001587</name>
</gene>
<comment type="similarity">
    <text evidence="4">Belongs to the glycosyltransferase 16 (GT16) protein family.</text>
</comment>
<evidence type="ECO:0000313" key="23">
    <source>
        <dbReference type="EMBL" id="UYV72029.1"/>
    </source>
</evidence>